<feature type="compositionally biased region" description="Basic and acidic residues" evidence="12">
    <location>
        <begin position="468"/>
        <end position="487"/>
    </location>
</feature>
<keyword evidence="15" id="KW-1185">Reference proteome</keyword>
<dbReference type="PRINTS" id="PR00853">
    <property type="entry name" value="XPGRADSUPER"/>
</dbReference>
<dbReference type="GeneID" id="106806962"/>
<reference evidence="16" key="1">
    <citation type="submission" date="2025-08" db="UniProtKB">
        <authorList>
            <consortium name="RefSeq"/>
        </authorList>
    </citation>
    <scope>IDENTIFICATION</scope>
</reference>
<evidence type="ECO:0000313" key="15">
    <source>
        <dbReference type="Proteomes" id="UP000695022"/>
    </source>
</evidence>
<keyword evidence="7" id="KW-0227">DNA damage</keyword>
<evidence type="ECO:0000256" key="11">
    <source>
        <dbReference type="ARBA" id="ARBA00023242"/>
    </source>
</evidence>
<accession>A0ABM1DXG3</accession>
<gene>
    <name evidence="16" type="primary">LOC106806962</name>
</gene>
<feature type="domain" description="XPG-I" evidence="13">
    <location>
        <begin position="614"/>
        <end position="683"/>
    </location>
</feature>
<feature type="compositionally biased region" description="Basic and acidic residues" evidence="12">
    <location>
        <begin position="419"/>
        <end position="432"/>
    </location>
</feature>
<dbReference type="InterPro" id="IPR029060">
    <property type="entry name" value="PIN-like_dom_sf"/>
</dbReference>
<dbReference type="InterPro" id="IPR006085">
    <property type="entry name" value="XPG_DNA_repair_N"/>
</dbReference>
<dbReference type="Pfam" id="PF00752">
    <property type="entry name" value="XPG_N"/>
    <property type="match status" value="1"/>
</dbReference>
<dbReference type="InterPro" id="IPR006086">
    <property type="entry name" value="XPG-I_dom"/>
</dbReference>
<dbReference type="PROSITE" id="PS00841">
    <property type="entry name" value="XPG_1"/>
    <property type="match status" value="1"/>
</dbReference>
<feature type="compositionally biased region" description="Polar residues" evidence="12">
    <location>
        <begin position="434"/>
        <end position="443"/>
    </location>
</feature>
<evidence type="ECO:0000256" key="12">
    <source>
        <dbReference type="SAM" id="MobiDB-lite"/>
    </source>
</evidence>
<dbReference type="Gene3D" id="1.10.150.20">
    <property type="entry name" value="5' to 3' exonuclease, C-terminal subdomain"/>
    <property type="match status" value="1"/>
</dbReference>
<dbReference type="CDD" id="cd09868">
    <property type="entry name" value="PIN_XPG_RAD2"/>
    <property type="match status" value="2"/>
</dbReference>
<dbReference type="SMART" id="SM00279">
    <property type="entry name" value="HhH2"/>
    <property type="match status" value="1"/>
</dbReference>
<dbReference type="SMART" id="SM00485">
    <property type="entry name" value="XPGN"/>
    <property type="match status" value="1"/>
</dbReference>
<feature type="compositionally biased region" description="Basic and acidic residues" evidence="12">
    <location>
        <begin position="853"/>
        <end position="867"/>
    </location>
</feature>
<organism evidence="15 16">
    <name type="scientific">Priapulus caudatus</name>
    <name type="common">Priapulid worm</name>
    <dbReference type="NCBI Taxonomy" id="37621"/>
    <lineage>
        <taxon>Eukaryota</taxon>
        <taxon>Metazoa</taxon>
        <taxon>Ecdysozoa</taxon>
        <taxon>Scalidophora</taxon>
        <taxon>Priapulida</taxon>
        <taxon>Priapulimorpha</taxon>
        <taxon>Priapulimorphida</taxon>
        <taxon>Priapulidae</taxon>
        <taxon>Priapulus</taxon>
    </lineage>
</organism>
<keyword evidence="4" id="KW-0540">Nuclease</keyword>
<evidence type="ECO:0000259" key="13">
    <source>
        <dbReference type="SMART" id="SM00484"/>
    </source>
</evidence>
<evidence type="ECO:0000259" key="14">
    <source>
        <dbReference type="SMART" id="SM00485"/>
    </source>
</evidence>
<evidence type="ECO:0000313" key="16">
    <source>
        <dbReference type="RefSeq" id="XP_014664634.1"/>
    </source>
</evidence>
<dbReference type="SMART" id="SM00484">
    <property type="entry name" value="XPGI"/>
    <property type="match status" value="1"/>
</dbReference>
<feature type="compositionally biased region" description="Basic and acidic residues" evidence="12">
    <location>
        <begin position="896"/>
        <end position="907"/>
    </location>
</feature>
<dbReference type="InterPro" id="IPR008918">
    <property type="entry name" value="HhH2"/>
</dbReference>
<dbReference type="Proteomes" id="UP000695022">
    <property type="component" value="Unplaced"/>
</dbReference>
<evidence type="ECO:0000256" key="9">
    <source>
        <dbReference type="ARBA" id="ARBA00022842"/>
    </source>
</evidence>
<keyword evidence="11" id="KW-0539">Nucleus</keyword>
<evidence type="ECO:0000256" key="5">
    <source>
        <dbReference type="ARBA" id="ARBA00022723"/>
    </source>
</evidence>
<dbReference type="Pfam" id="PF00867">
    <property type="entry name" value="XPG_I"/>
    <property type="match status" value="1"/>
</dbReference>
<dbReference type="PROSITE" id="PS00842">
    <property type="entry name" value="XPG_2"/>
    <property type="match status" value="1"/>
</dbReference>
<keyword evidence="5" id="KW-0479">Metal-binding</keyword>
<keyword evidence="8" id="KW-0378">Hydrolase</keyword>
<feature type="compositionally biased region" description="Polar residues" evidence="12">
    <location>
        <begin position="396"/>
        <end position="406"/>
    </location>
</feature>
<dbReference type="RefSeq" id="XP_014664634.1">
    <property type="nucleotide sequence ID" value="XM_014809148.1"/>
</dbReference>
<evidence type="ECO:0000256" key="7">
    <source>
        <dbReference type="ARBA" id="ARBA00022763"/>
    </source>
</evidence>
<dbReference type="Gene3D" id="3.40.50.1010">
    <property type="entry name" value="5'-nuclease"/>
    <property type="match status" value="2"/>
</dbReference>
<dbReference type="SUPFAM" id="SSF88723">
    <property type="entry name" value="PIN domain-like"/>
    <property type="match status" value="1"/>
</dbReference>
<feature type="region of interest" description="Disordered" evidence="12">
    <location>
        <begin position="126"/>
        <end position="152"/>
    </location>
</feature>
<dbReference type="InterPro" id="IPR036279">
    <property type="entry name" value="5-3_exonuclease_C_sf"/>
</dbReference>
<comment type="similarity">
    <text evidence="3">Belongs to the XPG/RAD2 endonuclease family. XPG subfamily.</text>
</comment>
<feature type="compositionally biased region" description="Polar residues" evidence="12">
    <location>
        <begin position="458"/>
        <end position="467"/>
    </location>
</feature>
<feature type="compositionally biased region" description="Polar residues" evidence="12">
    <location>
        <begin position="884"/>
        <end position="895"/>
    </location>
</feature>
<evidence type="ECO:0000256" key="6">
    <source>
        <dbReference type="ARBA" id="ARBA00022759"/>
    </source>
</evidence>
<protein>
    <submittedName>
        <fullName evidence="16">DNA repair protein complementing XP-G cells homolog isoform X1</fullName>
    </submittedName>
</protein>
<dbReference type="InterPro" id="IPR019974">
    <property type="entry name" value="XPG_CS"/>
</dbReference>
<feature type="domain" description="XPG N-terminal" evidence="14">
    <location>
        <begin position="1"/>
        <end position="98"/>
    </location>
</feature>
<evidence type="ECO:0000256" key="2">
    <source>
        <dbReference type="ARBA" id="ARBA00004123"/>
    </source>
</evidence>
<evidence type="ECO:0000256" key="1">
    <source>
        <dbReference type="ARBA" id="ARBA00001946"/>
    </source>
</evidence>
<evidence type="ECO:0000256" key="8">
    <source>
        <dbReference type="ARBA" id="ARBA00022801"/>
    </source>
</evidence>
<sequence>MGVHGLWELIQSTGRPVSLASLEGKILGVDVSIWLHQAVRGMRDQHGTMMPNAHLVSLFNRICKLLFYKIKPVFVFDGGVPELKKQTTAARREKSGTAEKKSLKTAEKILYNLIHGQAIQSQIDKLEDDPNGKSIPSKATKSPVSARQGDNDMFHLPPMTIDLEGDQIAERNEDEYSWEERMIARGAIHDSYYNVNDVDVNASDFCSLPPELQHEILVEMKERNKHLTDTEELPQESNEFSSFQIGALLKRSKLTKHIYDLRKEMRSQSSGDVPVILGREGGEVECHQLASEASAHYILVKGHSKLNPGTSADRINIEQKEKPTEDVGLEVPVGDAPDVTCSQPGILSHDEQLDDSKYAAAGGFIADDDDDVVSRVNCAEPVMSWDRQAPPVATSVVDTSTRSQMIPSMEPSASLKTSRSPDARDIVSDAPERTTLNVTSPNASPIKYSSGKPMGPTSLDSSDQSVSYKKEPEGMKERKPDGVRETSELTTSNDNHEADSSQDDEFIEVTFNPNQMTEDELFPASVFEEAVEDASETEHPEPSGEEIGHEKPELVTLDDDSEALKSEMSKEELIDIQNVLEEEAVALKKSNVQQKKQAATVTDYMYADAQELLQLFGIPYIVAPMEAEAQCAYLDMTGQTDGSITDDSDIWLFGAKRVYRNFFKQDKDVESYRAEDLVTDLGLSRHKLVNMALLLGSDYTAGVRGVGSVLAMEILCDLPASDSFDALLKLRTLYDEMKGQEKIPQETKVKSKIRKLELNPGFPSRAVYEAYCEPTVDESMEAFLWSSPSLCDLRIFAADRLGWTKIKTDNLLLPIMKKLAETSVKIDRFFVVQPSERRKLKSKRVKRALTRARNHDSQGEQSDKSKVDGCANDSVGLSGKSSDRAGSSNETSTSKQIRELRPRGEKHATKRGFTSKADHPRIKVAVKHSKIDRSSANVAAVKLSDSGSSSD</sequence>
<feature type="compositionally biased region" description="Basic residues" evidence="12">
    <location>
        <begin position="841"/>
        <end position="852"/>
    </location>
</feature>
<keyword evidence="6" id="KW-0255">Endonuclease</keyword>
<keyword evidence="9" id="KW-0460">Magnesium</keyword>
<name>A0ABM1DXG3_PRICU</name>
<dbReference type="PANTHER" id="PTHR16171">
    <property type="entry name" value="DNA REPAIR PROTEIN COMPLEMENTING XP-G CELLS-RELATED"/>
    <property type="match status" value="1"/>
</dbReference>
<comment type="subcellular location">
    <subcellularLocation>
        <location evidence="2">Nucleus</location>
    </subcellularLocation>
</comment>
<dbReference type="PRINTS" id="PR00066">
    <property type="entry name" value="XRODRMPGMNTG"/>
</dbReference>
<evidence type="ECO:0000256" key="3">
    <source>
        <dbReference type="ARBA" id="ARBA00005283"/>
    </source>
</evidence>
<feature type="region of interest" description="Disordered" evidence="12">
    <location>
        <begin position="390"/>
        <end position="501"/>
    </location>
</feature>
<dbReference type="PANTHER" id="PTHR16171:SF7">
    <property type="entry name" value="DNA REPAIR PROTEIN RAD2"/>
    <property type="match status" value="1"/>
</dbReference>
<dbReference type="InterPro" id="IPR006084">
    <property type="entry name" value="XPG/Rad2"/>
</dbReference>
<dbReference type="InterPro" id="IPR001044">
    <property type="entry name" value="XPG/Rad2_eukaryotes"/>
</dbReference>
<dbReference type="SUPFAM" id="SSF47807">
    <property type="entry name" value="5' to 3' exonuclease, C-terminal subdomain"/>
    <property type="match status" value="1"/>
</dbReference>
<comment type="cofactor">
    <cofactor evidence="1">
        <name>Mg(2+)</name>
        <dbReference type="ChEBI" id="CHEBI:18420"/>
    </cofactor>
</comment>
<feature type="region of interest" description="Disordered" evidence="12">
    <location>
        <begin position="841"/>
        <end position="922"/>
    </location>
</feature>
<evidence type="ECO:0000256" key="4">
    <source>
        <dbReference type="ARBA" id="ARBA00022722"/>
    </source>
</evidence>
<keyword evidence="10" id="KW-0234">DNA repair</keyword>
<proteinExistence type="inferred from homology"/>
<evidence type="ECO:0000256" key="10">
    <source>
        <dbReference type="ARBA" id="ARBA00023204"/>
    </source>
</evidence>